<feature type="compositionally biased region" description="Polar residues" evidence="1">
    <location>
        <begin position="653"/>
        <end position="670"/>
    </location>
</feature>
<feature type="compositionally biased region" description="Basic and acidic residues" evidence="1">
    <location>
        <begin position="675"/>
        <end position="692"/>
    </location>
</feature>
<dbReference type="EMBL" id="LWDF02000086">
    <property type="protein sequence ID" value="KAE8258019.1"/>
    <property type="molecule type" value="Genomic_DNA"/>
</dbReference>
<feature type="compositionally biased region" description="Polar residues" evidence="1">
    <location>
        <begin position="310"/>
        <end position="354"/>
    </location>
</feature>
<feature type="compositionally biased region" description="Low complexity" evidence="1">
    <location>
        <begin position="367"/>
        <end position="378"/>
    </location>
</feature>
<feature type="region of interest" description="Disordered" evidence="1">
    <location>
        <begin position="585"/>
        <end position="768"/>
    </location>
</feature>
<feature type="compositionally biased region" description="Polar residues" evidence="1">
    <location>
        <begin position="585"/>
        <end position="609"/>
    </location>
</feature>
<feature type="compositionally biased region" description="Polar residues" evidence="1">
    <location>
        <begin position="234"/>
        <end position="243"/>
    </location>
</feature>
<feature type="compositionally biased region" description="Basic residues" evidence="1">
    <location>
        <begin position="517"/>
        <end position="526"/>
    </location>
</feature>
<feature type="compositionally biased region" description="Basic and acidic residues" evidence="1">
    <location>
        <begin position="616"/>
        <end position="651"/>
    </location>
</feature>
<dbReference type="Pfam" id="PF20253">
    <property type="entry name" value="DUF6604"/>
    <property type="match status" value="1"/>
</dbReference>
<feature type="compositionally biased region" description="Low complexity" evidence="1">
    <location>
        <begin position="545"/>
        <end position="554"/>
    </location>
</feature>
<feature type="domain" description="DUF6604" evidence="2">
    <location>
        <begin position="11"/>
        <end position="187"/>
    </location>
</feature>
<name>A0A177TMB7_9BASI</name>
<evidence type="ECO:0000256" key="1">
    <source>
        <dbReference type="SAM" id="MobiDB-lite"/>
    </source>
</evidence>
<gene>
    <name evidence="3" type="ORF">A4X13_0g1958</name>
</gene>
<feature type="region of interest" description="Disordered" evidence="1">
    <location>
        <begin position="185"/>
        <end position="570"/>
    </location>
</feature>
<dbReference type="InterPro" id="IPR046539">
    <property type="entry name" value="DUF6604"/>
</dbReference>
<evidence type="ECO:0000313" key="4">
    <source>
        <dbReference type="Proteomes" id="UP000077521"/>
    </source>
</evidence>
<evidence type="ECO:0000313" key="3">
    <source>
        <dbReference type="EMBL" id="KAE8258019.1"/>
    </source>
</evidence>
<protein>
    <recommendedName>
        <fullName evidence="2">DUF6604 domain-containing protein</fullName>
    </recommendedName>
</protein>
<feature type="compositionally biased region" description="Low complexity" evidence="1">
    <location>
        <begin position="253"/>
        <end position="280"/>
    </location>
</feature>
<feature type="compositionally biased region" description="Low complexity" evidence="1">
    <location>
        <begin position="718"/>
        <end position="728"/>
    </location>
</feature>
<feature type="compositionally biased region" description="Polar residues" evidence="1">
    <location>
        <begin position="379"/>
        <end position="399"/>
    </location>
</feature>
<dbReference type="Proteomes" id="UP000077521">
    <property type="component" value="Unassembled WGS sequence"/>
</dbReference>
<accession>A0A177TMB7</accession>
<evidence type="ECO:0000259" key="2">
    <source>
        <dbReference type="Pfam" id="PF20253"/>
    </source>
</evidence>
<organism evidence="3 4">
    <name type="scientific">Tilletia indica</name>
    <dbReference type="NCBI Taxonomy" id="43049"/>
    <lineage>
        <taxon>Eukaryota</taxon>
        <taxon>Fungi</taxon>
        <taxon>Dikarya</taxon>
        <taxon>Basidiomycota</taxon>
        <taxon>Ustilaginomycotina</taxon>
        <taxon>Exobasidiomycetes</taxon>
        <taxon>Tilletiales</taxon>
        <taxon>Tilletiaceae</taxon>
        <taxon>Tilletia</taxon>
    </lineage>
</organism>
<dbReference type="AlphaFoldDB" id="A0A177TMB7"/>
<reference evidence="3" key="2">
    <citation type="journal article" date="2019" name="IMA Fungus">
        <title>Genome sequencing and comparison of five Tilletia species to identify candidate genes for the detection of regulated species infecting wheat.</title>
        <authorList>
            <person name="Nguyen H.D.T."/>
            <person name="Sultana T."/>
            <person name="Kesanakurti P."/>
            <person name="Hambleton S."/>
        </authorList>
    </citation>
    <scope>NUCLEOTIDE SEQUENCE</scope>
    <source>
        <strain evidence="3">DAOMC 236416</strain>
    </source>
</reference>
<feature type="compositionally biased region" description="Polar residues" evidence="1">
    <location>
        <begin position="193"/>
        <end position="224"/>
    </location>
</feature>
<feature type="compositionally biased region" description="Polar residues" evidence="1">
    <location>
        <begin position="417"/>
        <end position="465"/>
    </location>
</feature>
<keyword evidence="4" id="KW-1185">Reference proteome</keyword>
<comment type="caution">
    <text evidence="3">The sequence shown here is derived from an EMBL/GenBank/DDBJ whole genome shotgun (WGS) entry which is preliminary data.</text>
</comment>
<reference evidence="3" key="1">
    <citation type="submission" date="2016-04" db="EMBL/GenBank/DDBJ databases">
        <authorList>
            <person name="Nguyen H.D."/>
            <person name="Samba Siva P."/>
            <person name="Cullis J."/>
            <person name="Levesque C.A."/>
            <person name="Hambleton S."/>
        </authorList>
    </citation>
    <scope>NUCLEOTIDE SEQUENCE</scope>
    <source>
        <strain evidence="3">DAOMC 236416</strain>
    </source>
</reference>
<proteinExistence type="predicted"/>
<sequence length="837" mass="91536">MPRGPHEQYLQYKADTEEIEIFLARKAVKHSFPIDEFRPAIRSKIQPVDGDETRDEPDVTFDSFRSADESAVISPSQSALDLKRAKQMSNRAKKVAEKFRKNEPIIKVGQFVKLAQFLAKKKVRISNRIHRVLLRCIKLRLSTSKFFWGMHGWSASGHLYFVKVLKSVLSILTVQRRRSSLLKLTAGRKSLEQPGQSSLRSTPGKSTPQSQTPAWTGKVPSQPTFDFRSPWTKGLSSANTIPLQSPRWVIPGPSQQTPTQPQSPWRNQASSSSSAAQQQSPGLSIAGSAQRPTQPPSPWRNNISSSTSSAQLQSPGLAISGSSQRLPQPSSPWRNNASSSKGTAQLQSPAQISKQPLPKPTQPQIQSPWRNNPSSSNNFAQIQRDQASSSNSTVQQQSPGLAIAGSAQRPTQPPSPWRNNVGSSKSTVQLQSPARINNQPSSRPNQPQMQSPWRNIPSSSNNPAKVQSPGRPQNLPPQRAFGLESPKHIGVNSLPNVAQLRTPEKTKTSTSDVTPKPRGKKRKRNKSGVSRGPPVLQTPERTQKSSVQVPVSSVLQTPERTQKSSVQVPVSSVQVPVIPVGPRSLQQVSNSSMQSTAAPRNPAQPTISSKGKARLRTPDKIQDSASKGKVDLHSAVRSEGDHVQVRQEVETPAKTNGGSADNTASDSSKQIGDGDVERKTHLKEPEQVKESSARGTTEPSVPEHIKDSTSPSVPEPSVPEQVRVSSEPCAIGLEEPEQAKDTSSRSIVEPQAQEKSKVTSSESPVKLRRSARIKESILQTVTTGLRRSARIKESILPTTTTGLRRSTRTKEIVTAVVRRSERIKVVQERDPTKRSVK</sequence>